<dbReference type="SUPFAM" id="SSF52833">
    <property type="entry name" value="Thioredoxin-like"/>
    <property type="match status" value="1"/>
</dbReference>
<dbReference type="PROSITE" id="PS50404">
    <property type="entry name" value="GST_NTER"/>
    <property type="match status" value="1"/>
</dbReference>
<dbReference type="PROSITE" id="PS50405">
    <property type="entry name" value="GST_CTER"/>
    <property type="match status" value="1"/>
</dbReference>
<evidence type="ECO:0000259" key="2">
    <source>
        <dbReference type="PROSITE" id="PS50405"/>
    </source>
</evidence>
<proteinExistence type="predicted"/>
<dbReference type="AlphaFoldDB" id="A0A4U0PMH8"/>
<dbReference type="RefSeq" id="WP_136774255.1">
    <property type="nucleotide sequence ID" value="NZ_SUMF01000021.1"/>
</dbReference>
<dbReference type="PANTHER" id="PTHR44051:SF8">
    <property type="entry name" value="GLUTATHIONE S-TRANSFERASE GSTA"/>
    <property type="match status" value="1"/>
</dbReference>
<evidence type="ECO:0000313" key="3">
    <source>
        <dbReference type="EMBL" id="TJZ69366.1"/>
    </source>
</evidence>
<feature type="domain" description="GST N-terminal" evidence="1">
    <location>
        <begin position="1"/>
        <end position="79"/>
    </location>
</feature>
<dbReference type="EMBL" id="SUMF01000021">
    <property type="protein sequence ID" value="TJZ69366.1"/>
    <property type="molecule type" value="Genomic_DNA"/>
</dbReference>
<evidence type="ECO:0000259" key="1">
    <source>
        <dbReference type="PROSITE" id="PS50404"/>
    </source>
</evidence>
<dbReference type="PANTHER" id="PTHR44051">
    <property type="entry name" value="GLUTATHIONE S-TRANSFERASE-RELATED"/>
    <property type="match status" value="1"/>
</dbReference>
<dbReference type="InterPro" id="IPR010987">
    <property type="entry name" value="Glutathione-S-Trfase_C-like"/>
</dbReference>
<dbReference type="Gene3D" id="3.40.30.10">
    <property type="entry name" value="Glutaredoxin"/>
    <property type="match status" value="1"/>
</dbReference>
<dbReference type="SFLD" id="SFLDS00019">
    <property type="entry name" value="Glutathione_Transferase_(cytos"/>
    <property type="match status" value="1"/>
</dbReference>
<dbReference type="SFLD" id="SFLDG01150">
    <property type="entry name" value="Main.1:_Beta-like"/>
    <property type="match status" value="1"/>
</dbReference>
<dbReference type="OrthoDB" id="8772754at2"/>
<sequence>MPHQLFVSPGACSLGAHVVVRELDLPVEIVLSPPRDPASRIHSVNPLGRVPALLLDDGTVITENSAILPFLADLAPGTSLFAPAGSAERGLIQSWIGYFSAEVHAGGFRQVNRPERYAEDPASHEGVRAQSRRTLHATVAHIDRHLATRDWLVGGRFTIADAYLGVFVRWIARLGPEFAEFDALNRYREAYQARPSVLAALAAEG</sequence>
<dbReference type="InterPro" id="IPR040079">
    <property type="entry name" value="Glutathione_S-Trfase"/>
</dbReference>
<dbReference type="CDD" id="cd03188">
    <property type="entry name" value="GST_C_Beta"/>
    <property type="match status" value="1"/>
</dbReference>
<dbReference type="SUPFAM" id="SSF47616">
    <property type="entry name" value="GST C-terminal domain-like"/>
    <property type="match status" value="1"/>
</dbReference>
<dbReference type="Gene3D" id="1.20.1050.10">
    <property type="match status" value="1"/>
</dbReference>
<comment type="caution">
    <text evidence="3">The sequence shown here is derived from an EMBL/GenBank/DDBJ whole genome shotgun (WGS) entry which is preliminary data.</text>
</comment>
<dbReference type="InterPro" id="IPR036249">
    <property type="entry name" value="Thioredoxin-like_sf"/>
</dbReference>
<dbReference type="CDD" id="cd03057">
    <property type="entry name" value="GST_N_Beta"/>
    <property type="match status" value="1"/>
</dbReference>
<accession>A0A4U0PMH8</accession>
<protein>
    <submittedName>
        <fullName evidence="3">Glutathione S-transferase</fullName>
    </submittedName>
</protein>
<keyword evidence="3" id="KW-0808">Transferase</keyword>
<reference evidence="3 4" key="1">
    <citation type="submission" date="2019-04" db="EMBL/GenBank/DDBJ databases">
        <title>Chitiniphilus eburnea sp. nov., a novel chitinolytic bacterium isolated from aquaculture sludge.</title>
        <authorList>
            <person name="Sheng M."/>
        </authorList>
    </citation>
    <scope>NUCLEOTIDE SEQUENCE [LARGE SCALE GENOMIC DNA]</scope>
    <source>
        <strain evidence="3 4">HX-2-15</strain>
    </source>
</reference>
<dbReference type="Pfam" id="PF13410">
    <property type="entry name" value="GST_C_2"/>
    <property type="match status" value="1"/>
</dbReference>
<gene>
    <name evidence="3" type="ORF">FAZ21_14985</name>
</gene>
<feature type="domain" description="GST C-terminal" evidence="2">
    <location>
        <begin position="85"/>
        <end position="205"/>
    </location>
</feature>
<keyword evidence="4" id="KW-1185">Reference proteome</keyword>
<dbReference type="InterPro" id="IPR004045">
    <property type="entry name" value="Glutathione_S-Trfase_N"/>
</dbReference>
<name>A0A4U0PMH8_9NEIS</name>
<evidence type="ECO:0000313" key="4">
    <source>
        <dbReference type="Proteomes" id="UP000310016"/>
    </source>
</evidence>
<dbReference type="SFLD" id="SFLDG00358">
    <property type="entry name" value="Main_(cytGST)"/>
    <property type="match status" value="1"/>
</dbReference>
<dbReference type="InterPro" id="IPR036282">
    <property type="entry name" value="Glutathione-S-Trfase_C_sf"/>
</dbReference>
<dbReference type="Proteomes" id="UP000310016">
    <property type="component" value="Unassembled WGS sequence"/>
</dbReference>
<dbReference type="GO" id="GO:0016740">
    <property type="term" value="F:transferase activity"/>
    <property type="evidence" value="ECO:0007669"/>
    <property type="project" value="UniProtKB-KW"/>
</dbReference>
<organism evidence="3 4">
    <name type="scientific">Chitiniphilus eburneus</name>
    <dbReference type="NCBI Taxonomy" id="2571148"/>
    <lineage>
        <taxon>Bacteria</taxon>
        <taxon>Pseudomonadati</taxon>
        <taxon>Pseudomonadota</taxon>
        <taxon>Betaproteobacteria</taxon>
        <taxon>Neisseriales</taxon>
        <taxon>Chitinibacteraceae</taxon>
        <taxon>Chitiniphilus</taxon>
    </lineage>
</organism>
<dbReference type="Pfam" id="PF13409">
    <property type="entry name" value="GST_N_2"/>
    <property type="match status" value="1"/>
</dbReference>